<gene>
    <name evidence="10" type="ORF">EV644_11117</name>
</gene>
<evidence type="ECO:0000313" key="11">
    <source>
        <dbReference type="Proteomes" id="UP000295818"/>
    </source>
</evidence>
<keyword evidence="2" id="KW-0001">2Fe-2S</keyword>
<dbReference type="EMBL" id="SLWM01000011">
    <property type="protein sequence ID" value="TCO18779.1"/>
    <property type="molecule type" value="Genomic_DNA"/>
</dbReference>
<dbReference type="Gene3D" id="3.50.30.80">
    <property type="entry name" value="IlvD/EDD C-terminal domain-like"/>
    <property type="match status" value="1"/>
</dbReference>
<dbReference type="InterPro" id="IPR020558">
    <property type="entry name" value="DiOHA_6PGluconate_deHydtase_CS"/>
</dbReference>
<proteinExistence type="inferred from homology"/>
<evidence type="ECO:0000313" key="10">
    <source>
        <dbReference type="EMBL" id="TCO18779.1"/>
    </source>
</evidence>
<keyword evidence="4" id="KW-0408">Iron</keyword>
<comment type="similarity">
    <text evidence="1">Belongs to the IlvD/Edd family.</text>
</comment>
<dbReference type="RefSeq" id="WP_132191569.1">
    <property type="nucleotide sequence ID" value="NZ_SLWM01000011.1"/>
</dbReference>
<keyword evidence="6" id="KW-0456">Lyase</keyword>
<dbReference type="InterPro" id="IPR052352">
    <property type="entry name" value="Sugar_Degrad_Dehydratases"/>
</dbReference>
<evidence type="ECO:0000256" key="1">
    <source>
        <dbReference type="ARBA" id="ARBA00006486"/>
    </source>
</evidence>
<evidence type="ECO:0000256" key="5">
    <source>
        <dbReference type="ARBA" id="ARBA00023014"/>
    </source>
</evidence>
<evidence type="ECO:0000256" key="6">
    <source>
        <dbReference type="ARBA" id="ARBA00023239"/>
    </source>
</evidence>
<dbReference type="SUPFAM" id="SSF143975">
    <property type="entry name" value="IlvD/EDD N-terminal domain-like"/>
    <property type="match status" value="1"/>
</dbReference>
<keyword evidence="11" id="KW-1185">Reference proteome</keyword>
<feature type="domain" description="Dihydroxy-acid/6-phosphogluconate dehydratase N-terminal" evidence="8">
    <location>
        <begin position="45"/>
        <end position="355"/>
    </location>
</feature>
<comment type="caution">
    <text evidence="10">The sequence shown here is derived from an EMBL/GenBank/DDBJ whole genome shotgun (WGS) entry which is preliminary data.</text>
</comment>
<protein>
    <submittedName>
        <fullName evidence="10">Dihydroxy-acid dehydratase</fullName>
    </submittedName>
</protein>
<keyword evidence="7" id="KW-0100">Branched-chain amino acid biosynthesis</keyword>
<evidence type="ECO:0000256" key="7">
    <source>
        <dbReference type="ARBA" id="ARBA00023304"/>
    </source>
</evidence>
<evidence type="ECO:0000256" key="3">
    <source>
        <dbReference type="ARBA" id="ARBA00022723"/>
    </source>
</evidence>
<evidence type="ECO:0000256" key="4">
    <source>
        <dbReference type="ARBA" id="ARBA00023004"/>
    </source>
</evidence>
<feature type="domain" description="Dihydroxy-acid/6-phosphogluconate dehydratase C-terminal" evidence="9">
    <location>
        <begin position="367"/>
        <end position="560"/>
    </location>
</feature>
<dbReference type="PANTHER" id="PTHR43183:SF1">
    <property type="entry name" value="HYPOTHETICAL DIHYDROXY-ACID DEHYDRATASE (EUROFUNG)-RELATED"/>
    <property type="match status" value="1"/>
</dbReference>
<dbReference type="Pfam" id="PF00920">
    <property type="entry name" value="ILVD_EDD_N"/>
    <property type="match status" value="1"/>
</dbReference>
<dbReference type="InterPro" id="IPR000581">
    <property type="entry name" value="ILV_EDD_N"/>
</dbReference>
<dbReference type="NCBIfam" id="NF004784">
    <property type="entry name" value="PRK06131.1"/>
    <property type="match status" value="1"/>
</dbReference>
<dbReference type="InterPro" id="IPR056740">
    <property type="entry name" value="ILV_EDD_C"/>
</dbReference>
<name>A0ABY2BFL7_9ACTN</name>
<dbReference type="InterPro" id="IPR037237">
    <property type="entry name" value="IlvD/EDD_N"/>
</dbReference>
<dbReference type="PANTHER" id="PTHR43183">
    <property type="entry name" value="HYPOTHETICAL DIHYDROXYACID DEHYDRATASE (EUROFUNG)-RELATED"/>
    <property type="match status" value="1"/>
</dbReference>
<evidence type="ECO:0000259" key="9">
    <source>
        <dbReference type="Pfam" id="PF24877"/>
    </source>
</evidence>
<organism evidence="10 11">
    <name type="scientific">Kribbella orskensis</name>
    <dbReference type="NCBI Taxonomy" id="2512216"/>
    <lineage>
        <taxon>Bacteria</taxon>
        <taxon>Bacillati</taxon>
        <taxon>Actinomycetota</taxon>
        <taxon>Actinomycetes</taxon>
        <taxon>Propionibacteriales</taxon>
        <taxon>Kribbellaceae</taxon>
        <taxon>Kribbella</taxon>
    </lineage>
</organism>
<dbReference type="InterPro" id="IPR042096">
    <property type="entry name" value="Dihydro-acid_dehy_C"/>
</dbReference>
<keyword evidence="7" id="KW-0028">Amino-acid biosynthesis</keyword>
<evidence type="ECO:0000256" key="2">
    <source>
        <dbReference type="ARBA" id="ARBA00022714"/>
    </source>
</evidence>
<dbReference type="Proteomes" id="UP000295818">
    <property type="component" value="Unassembled WGS sequence"/>
</dbReference>
<dbReference type="Pfam" id="PF24877">
    <property type="entry name" value="ILV_EDD_C"/>
    <property type="match status" value="1"/>
</dbReference>
<sequence>MSDATSSDDSGIYRGLVSYGDKDFSRYLRRTFLHASGRSPESLDRPVIGVATSASDFNPCHRQQPELVKSVVRGILAAGGLPMEFPTISLGESFLEPTAMVYRNLMAMDVEELVRAQPMDAVVLVGGCDKTVPAQLMGAFSAGRPAIQLVTGPMSTGRYQGERLGACTDCRRFWARYRAGEVDATEIARVERNLATTAGTCAVMGTASTMACLVEALGMALPDSAAAPAVHADRLRIGEATGAAAVEIAAAGRTPDQVVTAASVRNALRVLLAIGGSTNALIHLTAIAGRLGLRIDPDELNELSETTPVLVELKPTGEHYMEDLHASGGLPAVLHELRDLLDLSVLTVTGETLGERLGAGPVWVDREVVRPLISPSREKGGLVWLRGSLAPSGALIKRSAADPALFETTGRAVVFNSLEDLAARIDDPELDAEPSDVLVLQNAGPLGAGMPEAGYLPIPGKLARAGVRDMVRISDARMSGTAYGTIVLHVTPEAALGGPLALVRTGDLIRLSVALGTLDLLVPEEELEAHRADLPAPAPAPATGYRRLFHEHVLGADRGCDLDFCVPPAGD</sequence>
<dbReference type="PROSITE" id="PS00886">
    <property type="entry name" value="ILVD_EDD_1"/>
    <property type="match status" value="1"/>
</dbReference>
<reference evidence="10 11" key="1">
    <citation type="journal article" date="2015" name="Stand. Genomic Sci.">
        <title>Genomic Encyclopedia of Bacterial and Archaeal Type Strains, Phase III: the genomes of soil and plant-associated and newly described type strains.</title>
        <authorList>
            <person name="Whitman W.B."/>
            <person name="Woyke T."/>
            <person name="Klenk H.P."/>
            <person name="Zhou Y."/>
            <person name="Lilburn T.G."/>
            <person name="Beck B.J."/>
            <person name="De Vos P."/>
            <person name="Vandamme P."/>
            <person name="Eisen J.A."/>
            <person name="Garrity G."/>
            <person name="Hugenholtz P."/>
            <person name="Kyrpides N.C."/>
        </authorList>
    </citation>
    <scope>NUCLEOTIDE SEQUENCE [LARGE SCALE GENOMIC DNA]</scope>
    <source>
        <strain evidence="10 11">VKM Ac-2538</strain>
    </source>
</reference>
<keyword evidence="3" id="KW-0479">Metal-binding</keyword>
<evidence type="ECO:0000259" key="8">
    <source>
        <dbReference type="Pfam" id="PF00920"/>
    </source>
</evidence>
<dbReference type="SUPFAM" id="SSF52016">
    <property type="entry name" value="LeuD/IlvD-like"/>
    <property type="match status" value="1"/>
</dbReference>
<accession>A0ABY2BFL7</accession>
<keyword evidence="5" id="KW-0411">Iron-sulfur</keyword>